<keyword evidence="2" id="KW-1185">Reference proteome</keyword>
<name>A0ACB9NHN3_BAUVA</name>
<comment type="caution">
    <text evidence="1">The sequence shown here is derived from an EMBL/GenBank/DDBJ whole genome shotgun (WGS) entry which is preliminary data.</text>
</comment>
<evidence type="ECO:0000313" key="2">
    <source>
        <dbReference type="Proteomes" id="UP000828941"/>
    </source>
</evidence>
<gene>
    <name evidence="1" type="ORF">L6164_014488</name>
</gene>
<dbReference type="EMBL" id="CM039431">
    <property type="protein sequence ID" value="KAI4335890.1"/>
    <property type="molecule type" value="Genomic_DNA"/>
</dbReference>
<accession>A0ACB9NHN3</accession>
<evidence type="ECO:0000313" key="1">
    <source>
        <dbReference type="EMBL" id="KAI4335890.1"/>
    </source>
</evidence>
<proteinExistence type="predicted"/>
<organism evidence="1 2">
    <name type="scientific">Bauhinia variegata</name>
    <name type="common">Purple orchid tree</name>
    <name type="synonym">Phanera variegata</name>
    <dbReference type="NCBI Taxonomy" id="167791"/>
    <lineage>
        <taxon>Eukaryota</taxon>
        <taxon>Viridiplantae</taxon>
        <taxon>Streptophyta</taxon>
        <taxon>Embryophyta</taxon>
        <taxon>Tracheophyta</taxon>
        <taxon>Spermatophyta</taxon>
        <taxon>Magnoliopsida</taxon>
        <taxon>eudicotyledons</taxon>
        <taxon>Gunneridae</taxon>
        <taxon>Pentapetalae</taxon>
        <taxon>rosids</taxon>
        <taxon>fabids</taxon>
        <taxon>Fabales</taxon>
        <taxon>Fabaceae</taxon>
        <taxon>Cercidoideae</taxon>
        <taxon>Cercideae</taxon>
        <taxon>Bauhiniinae</taxon>
        <taxon>Bauhinia</taxon>
    </lineage>
</organism>
<sequence>MRWEKVQVNPLQGQGVAQQGVVELSGPGKRWGHSCNAIKGGRLLYVFGGYGKDNCQTNQVHVFDTGGSTSKFHKLFCFIYFSHSLSMEFVTQWFRIVACLVLSDEIWRFLIIYWVLDFIALLYSRLCSFPPPFVLLVMNLMAVMQTWILPVIKGTPPTPRDSHSCTTIGDNLFVFGGTDGVNPLKDLHILDTSMHTWISPGVRGEGPEAREGHSAALVGKRLFIFGGCGKSADNNNEVYYNDLYILNTETFVWKCVVTSGTPPSPRDSHTCSSWKNKVIVIGGEDRHDYYLSDVHILDTDTLIWRELNTSGQLLPPRAGHSTVSFGRNLFVFGGFTDAQNLYNDLYMLDVDTGIWTRVATAGVGPSARFSVAGDCLDPVKGGVLVFIGGCNKNLEALDDMFYLYTGLARETEQRPEKLSLRKQLKLKCQEQNVNTVQNQGLFRYGVGADVSQPMTMLGYSQPSLQNIPLKQSMPSGKVPFQAKVTGSMSEGYRIETVIDGKPLHGILFPNKPNFNFPHPTTATSSGKRAATETGSVISGGMDPNKLKKSKALKQDEIEDRQIDVIQRDSSASNENRTEAVATLIPGNPTVDTSEPLKVSVNKLPEAVSLNPNDDKKNDIPRSLGEGSRNDGANDAPSSIIDLTTVDKANEMPRSETNIPIGDKSINVASSITDDVPSSSADVPTDDKANDASISKTDDRTNDVPSSSADVRTDDKTNDAPISNTGEPSDDRTNDVPSSNTDVPTDDKTNDAPISETGGPTSDRTNVAPVSSSEVPRHDQASDEPICSTEVLKPAAAESVLSLSNQDCTGASIEEKNEPSKSS</sequence>
<protein>
    <submittedName>
        <fullName evidence="1">Uncharacterized protein</fullName>
    </submittedName>
</protein>
<dbReference type="Proteomes" id="UP000828941">
    <property type="component" value="Chromosome 6"/>
</dbReference>
<reference evidence="1 2" key="1">
    <citation type="journal article" date="2022" name="DNA Res.">
        <title>Chromosomal-level genome assembly of the orchid tree Bauhinia variegata (Leguminosae; Cercidoideae) supports the allotetraploid origin hypothesis of Bauhinia.</title>
        <authorList>
            <person name="Zhong Y."/>
            <person name="Chen Y."/>
            <person name="Zheng D."/>
            <person name="Pang J."/>
            <person name="Liu Y."/>
            <person name="Luo S."/>
            <person name="Meng S."/>
            <person name="Qian L."/>
            <person name="Wei D."/>
            <person name="Dai S."/>
            <person name="Zhou R."/>
        </authorList>
    </citation>
    <scope>NUCLEOTIDE SEQUENCE [LARGE SCALE GENOMIC DNA]</scope>
    <source>
        <strain evidence="1">BV-YZ2020</strain>
    </source>
</reference>